<sequence length="265" mass="30444">MKELWHVVKNKWLSYRFRFVPWVALNFKDKRHRSVSRGDDKITPDDAIVNTLLHFSTSLHKHFVDGNKNPIEALKVMERVLGYTIQLRKSNIPEAGTGVFVSKGTVTAGSIVALYPGTVYRVMEPLLLQSIVNPFIFRCIDGLHIDGKDRGISRKIFKSCVYRDLRWPFFPADLTWLTGDLINPLNCGQYVNNETPEYPCNVAYQECDLPIDRFPIELRCYLPNIYYSSSEGNQTKFLRVVALVAVKDIGIDTELFSTYYTVVHT</sequence>
<evidence type="ECO:0000313" key="3">
    <source>
        <dbReference type="Proteomes" id="UP000000305"/>
    </source>
</evidence>
<organism evidence="2 3">
    <name type="scientific">Daphnia pulex</name>
    <name type="common">Water flea</name>
    <dbReference type="NCBI Taxonomy" id="6669"/>
    <lineage>
        <taxon>Eukaryota</taxon>
        <taxon>Metazoa</taxon>
        <taxon>Ecdysozoa</taxon>
        <taxon>Arthropoda</taxon>
        <taxon>Crustacea</taxon>
        <taxon>Branchiopoda</taxon>
        <taxon>Diplostraca</taxon>
        <taxon>Cladocera</taxon>
        <taxon>Anomopoda</taxon>
        <taxon>Daphniidae</taxon>
        <taxon>Daphnia</taxon>
    </lineage>
</organism>
<evidence type="ECO:0000313" key="2">
    <source>
        <dbReference type="EMBL" id="EFX70748.1"/>
    </source>
</evidence>
<dbReference type="PROSITE" id="PS50280">
    <property type="entry name" value="SET"/>
    <property type="match status" value="1"/>
</dbReference>
<name>E9HBZ2_DAPPU</name>
<reference evidence="2 3" key="1">
    <citation type="journal article" date="2011" name="Science">
        <title>The ecoresponsive genome of Daphnia pulex.</title>
        <authorList>
            <person name="Colbourne J.K."/>
            <person name="Pfrender M.E."/>
            <person name="Gilbert D."/>
            <person name="Thomas W.K."/>
            <person name="Tucker A."/>
            <person name="Oakley T.H."/>
            <person name="Tokishita S."/>
            <person name="Aerts A."/>
            <person name="Arnold G.J."/>
            <person name="Basu M.K."/>
            <person name="Bauer D.J."/>
            <person name="Caceres C.E."/>
            <person name="Carmel L."/>
            <person name="Casola C."/>
            <person name="Choi J.H."/>
            <person name="Detter J.C."/>
            <person name="Dong Q."/>
            <person name="Dusheyko S."/>
            <person name="Eads B.D."/>
            <person name="Frohlich T."/>
            <person name="Geiler-Samerotte K.A."/>
            <person name="Gerlach D."/>
            <person name="Hatcher P."/>
            <person name="Jogdeo S."/>
            <person name="Krijgsveld J."/>
            <person name="Kriventseva E.V."/>
            <person name="Kultz D."/>
            <person name="Laforsch C."/>
            <person name="Lindquist E."/>
            <person name="Lopez J."/>
            <person name="Manak J.R."/>
            <person name="Muller J."/>
            <person name="Pangilinan J."/>
            <person name="Patwardhan R.P."/>
            <person name="Pitluck S."/>
            <person name="Pritham E.J."/>
            <person name="Rechtsteiner A."/>
            <person name="Rho M."/>
            <person name="Rogozin I.B."/>
            <person name="Sakarya O."/>
            <person name="Salamov A."/>
            <person name="Schaack S."/>
            <person name="Shapiro H."/>
            <person name="Shiga Y."/>
            <person name="Skalitzky C."/>
            <person name="Smith Z."/>
            <person name="Souvorov A."/>
            <person name="Sung W."/>
            <person name="Tang Z."/>
            <person name="Tsuchiya D."/>
            <person name="Tu H."/>
            <person name="Vos H."/>
            <person name="Wang M."/>
            <person name="Wolf Y.I."/>
            <person name="Yamagata H."/>
            <person name="Yamada T."/>
            <person name="Ye Y."/>
            <person name="Shaw J.R."/>
            <person name="Andrews J."/>
            <person name="Crease T.J."/>
            <person name="Tang H."/>
            <person name="Lucas S.M."/>
            <person name="Robertson H.M."/>
            <person name="Bork P."/>
            <person name="Koonin E.V."/>
            <person name="Zdobnov E.M."/>
            <person name="Grigoriev I.V."/>
            <person name="Lynch M."/>
            <person name="Boore J.L."/>
        </authorList>
    </citation>
    <scope>NUCLEOTIDE SEQUENCE [LARGE SCALE GENOMIC DNA]</scope>
</reference>
<keyword evidence="3" id="KW-1185">Reference proteome</keyword>
<protein>
    <recommendedName>
        <fullName evidence="1">SET domain-containing protein</fullName>
    </recommendedName>
</protein>
<dbReference type="PANTHER" id="PTHR33524:SF2">
    <property type="entry name" value="SET DOMAIN-CONTAINING PROTEIN 9"/>
    <property type="match status" value="1"/>
</dbReference>
<dbReference type="InterPro" id="IPR040415">
    <property type="entry name" value="SETD9"/>
</dbReference>
<dbReference type="KEGG" id="dpx:DAPPUDRAFT_327850"/>
<dbReference type="OMA" id="YQPYEPI"/>
<gene>
    <name evidence="2" type="ORF">DAPPUDRAFT_327850</name>
</gene>
<dbReference type="HOGENOM" id="CLU_930547_0_0_1"/>
<dbReference type="EMBL" id="GL732618">
    <property type="protein sequence ID" value="EFX70748.1"/>
    <property type="molecule type" value="Genomic_DNA"/>
</dbReference>
<dbReference type="OrthoDB" id="442460at2759"/>
<accession>E9HBZ2</accession>
<feature type="domain" description="SET" evidence="1">
    <location>
        <begin position="83"/>
        <end position="260"/>
    </location>
</feature>
<dbReference type="CDD" id="cd10537">
    <property type="entry name" value="SET_SETD9"/>
    <property type="match status" value="1"/>
</dbReference>
<dbReference type="eggNOG" id="ENOG502QVIC">
    <property type="taxonomic scope" value="Eukaryota"/>
</dbReference>
<dbReference type="InParanoid" id="E9HBZ2"/>
<dbReference type="PANTHER" id="PTHR33524">
    <property type="entry name" value="C5ORF35"/>
    <property type="match status" value="1"/>
</dbReference>
<dbReference type="InterPro" id="IPR001214">
    <property type="entry name" value="SET_dom"/>
</dbReference>
<proteinExistence type="predicted"/>
<evidence type="ECO:0000259" key="1">
    <source>
        <dbReference type="PROSITE" id="PS50280"/>
    </source>
</evidence>
<dbReference type="Proteomes" id="UP000000305">
    <property type="component" value="Unassembled WGS sequence"/>
</dbReference>
<dbReference type="AlphaFoldDB" id="E9HBZ2"/>